<dbReference type="SUPFAM" id="SSF47384">
    <property type="entry name" value="Homodimeric domain of signal transducing histidine kinase"/>
    <property type="match status" value="1"/>
</dbReference>
<dbReference type="SMART" id="SM00387">
    <property type="entry name" value="HATPase_c"/>
    <property type="match status" value="1"/>
</dbReference>
<dbReference type="InterPro" id="IPR005467">
    <property type="entry name" value="His_kinase_dom"/>
</dbReference>
<dbReference type="InterPro" id="IPR035965">
    <property type="entry name" value="PAS-like_dom_sf"/>
</dbReference>
<dbReference type="PRINTS" id="PR00344">
    <property type="entry name" value="BCTRLSENSOR"/>
</dbReference>
<evidence type="ECO:0000256" key="4">
    <source>
        <dbReference type="ARBA" id="ARBA00022679"/>
    </source>
</evidence>
<dbReference type="Pfam" id="PF02518">
    <property type="entry name" value="HATPase_c"/>
    <property type="match status" value="1"/>
</dbReference>
<dbReference type="InterPro" id="IPR000014">
    <property type="entry name" value="PAS"/>
</dbReference>
<dbReference type="InterPro" id="IPR011006">
    <property type="entry name" value="CheY-like_superfamily"/>
</dbReference>
<comment type="catalytic activity">
    <reaction evidence="1">
        <text>ATP + protein L-histidine = ADP + protein N-phospho-L-histidine.</text>
        <dbReference type="EC" id="2.7.13.3"/>
    </reaction>
</comment>
<keyword evidence="4" id="KW-0808">Transferase</keyword>
<feature type="transmembrane region" description="Helical" evidence="9">
    <location>
        <begin position="301"/>
        <end position="322"/>
    </location>
</feature>
<evidence type="ECO:0000259" key="12">
    <source>
        <dbReference type="PROSITE" id="PS50112"/>
    </source>
</evidence>
<dbReference type="FunFam" id="3.30.565.10:FF:000006">
    <property type="entry name" value="Sensor histidine kinase WalK"/>
    <property type="match status" value="1"/>
</dbReference>
<dbReference type="InterPro" id="IPR003594">
    <property type="entry name" value="HATPase_dom"/>
</dbReference>
<dbReference type="InterPro" id="IPR003661">
    <property type="entry name" value="HisK_dim/P_dom"/>
</dbReference>
<dbReference type="InterPro" id="IPR036097">
    <property type="entry name" value="HisK_dim/P_sf"/>
</dbReference>
<keyword evidence="3 8" id="KW-0597">Phosphoprotein</keyword>
<dbReference type="Pfam" id="PF00512">
    <property type="entry name" value="HisKA"/>
    <property type="match status" value="1"/>
</dbReference>
<dbReference type="SMART" id="SM00091">
    <property type="entry name" value="PAS"/>
    <property type="match status" value="1"/>
</dbReference>
<dbReference type="PANTHER" id="PTHR43547:SF2">
    <property type="entry name" value="HYBRID SIGNAL TRANSDUCTION HISTIDINE KINASE C"/>
    <property type="match status" value="1"/>
</dbReference>
<feature type="modified residue" description="4-aspartylphosphate" evidence="8">
    <location>
        <position position="870"/>
    </location>
</feature>
<evidence type="ECO:0000259" key="11">
    <source>
        <dbReference type="PROSITE" id="PS50110"/>
    </source>
</evidence>
<feature type="modified residue" description="4-aspartylphosphate" evidence="8">
    <location>
        <position position="744"/>
    </location>
</feature>
<evidence type="ECO:0000259" key="10">
    <source>
        <dbReference type="PROSITE" id="PS50109"/>
    </source>
</evidence>
<dbReference type="EMBL" id="CAAJGR010000081">
    <property type="protein sequence ID" value="VHO03270.1"/>
    <property type="molecule type" value="Genomic_DNA"/>
</dbReference>
<dbReference type="AlphaFoldDB" id="A0A486XM80"/>
<reference evidence="13" key="1">
    <citation type="submission" date="2019-04" db="EMBL/GenBank/DDBJ databases">
        <authorList>
            <person name="Brambilla D."/>
        </authorList>
    </citation>
    <scope>NUCLEOTIDE SEQUENCE</scope>
    <source>
        <strain evidence="13">BAL1</strain>
    </source>
</reference>
<dbReference type="Pfam" id="PF00072">
    <property type="entry name" value="Response_reg"/>
    <property type="match status" value="2"/>
</dbReference>
<dbReference type="InterPro" id="IPR036890">
    <property type="entry name" value="HATPase_C_sf"/>
</dbReference>
<dbReference type="PANTHER" id="PTHR43547">
    <property type="entry name" value="TWO-COMPONENT HISTIDINE KINASE"/>
    <property type="match status" value="1"/>
</dbReference>
<dbReference type="SMART" id="SM00448">
    <property type="entry name" value="REC"/>
    <property type="match status" value="2"/>
</dbReference>
<sequence>MSLTAFGVAKQRENVFEARLENLHSLQTDKLLQLRQELIFQAEIMLKLLATDEQFLQSLQSIAGDNSNKDIAAHKSTYRQIQLNLQHYLQRLSSHAVTHLNVALAGDPVVLISAVKPDYTAVYNNQLPPVLPQAQMAFRTGLSLETDGLVLKSVLPLMHNNRLLASLELGLNLKQVGGIRQAWQTSDNISNPFLQAAILVDTRALDSFYKAWPEGWFRNERWSTLHPNKMLHAWIEQGLVVANGKSYRFLVQHVDKHYLLSILPWRLWDQQQNAAEISVSVQWQDVTALQSDYVQEQKTSAIILALSTILLVLLGLLTISFLQRLAKRDVTLQQTLLEQSEKKFAALFRLSPLPILLNRFRDGAYIEANPAMEQLVGYTPEELKRLRYWDLTPECYADAEQQQLKALTDTGHYGPYTKQYRHKNGELIDIELNGVLFTDMQHEKLIWTIVKDIREVKRIEKLKDDFVSTVSHELRTPLTSISGSLGLVLGGAGGALSPKAEKLLGIAHKNSQRLNLLINDLLDIEKLMAGKMRFDKVAVALPTLLQEALEQHQPFAQQHNVTLTLSESPDVQLWADAARIQQVLANFLSNAVKFSPPKSEVVLGAQLHGQNVRISVTDQGPGITLADQQRLFRRFSQINEGQDKGGTGLGLAISREIALQSGGDVGVRSALAEGATFWLELPLYQASAKPERHESILVVEDDADTAAVLCEFLHAQHYNTDWVTDSASAWQRLAEKHYDAVTLDLKLREESGADFFLKLRDNASTANLPVLIISAFVEQGKLKLAALANALDWLEKPVSPELLSLKLGQLLSQMPGGNRHRRVLHIEDDSDIVTIMRLQLESLFEYQTVASLAQANEILQQQKFDLILLDLGLPDGNGISLLDSITQYQGDIPVVIFSAQDLSVDYKQQVRAAFSKSRINTETLAKYLKEILK</sequence>
<dbReference type="NCBIfam" id="TIGR00229">
    <property type="entry name" value="sensory_box"/>
    <property type="match status" value="1"/>
</dbReference>
<evidence type="ECO:0000256" key="2">
    <source>
        <dbReference type="ARBA" id="ARBA00012438"/>
    </source>
</evidence>
<dbReference type="GO" id="GO:0000155">
    <property type="term" value="F:phosphorelay sensor kinase activity"/>
    <property type="evidence" value="ECO:0007669"/>
    <property type="project" value="InterPro"/>
</dbReference>
<dbReference type="PROSITE" id="PS50112">
    <property type="entry name" value="PAS"/>
    <property type="match status" value="1"/>
</dbReference>
<keyword evidence="9" id="KW-1133">Transmembrane helix</keyword>
<dbReference type="Gene3D" id="3.30.450.20">
    <property type="entry name" value="PAS domain"/>
    <property type="match status" value="1"/>
</dbReference>
<dbReference type="EC" id="2.7.13.3" evidence="2"/>
<dbReference type="FunFam" id="1.10.287.130:FF:000001">
    <property type="entry name" value="Two-component sensor histidine kinase"/>
    <property type="match status" value="1"/>
</dbReference>
<dbReference type="CDD" id="cd00156">
    <property type="entry name" value="REC"/>
    <property type="match status" value="1"/>
</dbReference>
<evidence type="ECO:0000256" key="5">
    <source>
        <dbReference type="ARBA" id="ARBA00022777"/>
    </source>
</evidence>
<accession>A0A486XM80</accession>
<feature type="domain" description="PAS" evidence="12">
    <location>
        <begin position="362"/>
        <end position="383"/>
    </location>
</feature>
<dbReference type="CDD" id="cd00075">
    <property type="entry name" value="HATPase"/>
    <property type="match status" value="1"/>
</dbReference>
<dbReference type="Gene3D" id="3.30.565.10">
    <property type="entry name" value="Histidine kinase-like ATPase, C-terminal domain"/>
    <property type="match status" value="1"/>
</dbReference>
<dbReference type="SUPFAM" id="SSF55874">
    <property type="entry name" value="ATPase domain of HSP90 chaperone/DNA topoisomerase II/histidine kinase"/>
    <property type="match status" value="1"/>
</dbReference>
<proteinExistence type="predicted"/>
<dbReference type="PROSITE" id="PS50110">
    <property type="entry name" value="RESPONSE_REGULATORY"/>
    <property type="match status" value="2"/>
</dbReference>
<evidence type="ECO:0000256" key="8">
    <source>
        <dbReference type="PROSITE-ProRule" id="PRU00169"/>
    </source>
</evidence>
<dbReference type="Gene3D" id="3.40.50.2300">
    <property type="match status" value="2"/>
</dbReference>
<dbReference type="SUPFAM" id="SSF55785">
    <property type="entry name" value="PYP-like sensor domain (PAS domain)"/>
    <property type="match status" value="1"/>
</dbReference>
<keyword evidence="9" id="KW-0812">Transmembrane</keyword>
<dbReference type="SUPFAM" id="SSF52172">
    <property type="entry name" value="CheY-like"/>
    <property type="match status" value="2"/>
</dbReference>
<name>A0A486XM80_9GAMM</name>
<dbReference type="InterPro" id="IPR001789">
    <property type="entry name" value="Sig_transdc_resp-reg_receiver"/>
</dbReference>
<dbReference type="Gene3D" id="1.10.287.130">
    <property type="match status" value="1"/>
</dbReference>
<feature type="domain" description="Histidine kinase" evidence="10">
    <location>
        <begin position="469"/>
        <end position="685"/>
    </location>
</feature>
<feature type="domain" description="Response regulatory" evidence="11">
    <location>
        <begin position="695"/>
        <end position="811"/>
    </location>
</feature>
<gene>
    <name evidence="13" type="ORF">BAL341_1319</name>
</gene>
<dbReference type="SMART" id="SM00388">
    <property type="entry name" value="HisKA"/>
    <property type="match status" value="1"/>
</dbReference>
<protein>
    <recommendedName>
        <fullName evidence="2">histidine kinase</fullName>
        <ecNumber evidence="2">2.7.13.3</ecNumber>
    </recommendedName>
</protein>
<dbReference type="Pfam" id="PF13426">
    <property type="entry name" value="PAS_9"/>
    <property type="match status" value="1"/>
</dbReference>
<dbReference type="GO" id="GO:0005886">
    <property type="term" value="C:plasma membrane"/>
    <property type="evidence" value="ECO:0007669"/>
    <property type="project" value="UniProtKB-ARBA"/>
</dbReference>
<keyword evidence="6" id="KW-0902">Two-component regulatory system</keyword>
<evidence type="ECO:0000256" key="6">
    <source>
        <dbReference type="ARBA" id="ARBA00023012"/>
    </source>
</evidence>
<dbReference type="PROSITE" id="PS50109">
    <property type="entry name" value="HIS_KIN"/>
    <property type="match status" value="1"/>
</dbReference>
<evidence type="ECO:0000313" key="13">
    <source>
        <dbReference type="EMBL" id="VHO03270.1"/>
    </source>
</evidence>
<evidence type="ECO:0000256" key="9">
    <source>
        <dbReference type="SAM" id="Phobius"/>
    </source>
</evidence>
<keyword evidence="5" id="KW-0418">Kinase</keyword>
<keyword evidence="7 9" id="KW-0472">Membrane</keyword>
<evidence type="ECO:0000256" key="1">
    <source>
        <dbReference type="ARBA" id="ARBA00000085"/>
    </source>
</evidence>
<organism evidence="13">
    <name type="scientific">Rheinheimera sp. BAL341</name>
    <dbReference type="NCBI Taxonomy" id="1708203"/>
    <lineage>
        <taxon>Bacteria</taxon>
        <taxon>Pseudomonadati</taxon>
        <taxon>Pseudomonadota</taxon>
        <taxon>Gammaproteobacteria</taxon>
        <taxon>Chromatiales</taxon>
        <taxon>Chromatiaceae</taxon>
        <taxon>Rheinheimera</taxon>
    </lineage>
</organism>
<dbReference type="InterPro" id="IPR004358">
    <property type="entry name" value="Sig_transdc_His_kin-like_C"/>
</dbReference>
<evidence type="ECO:0000256" key="3">
    <source>
        <dbReference type="ARBA" id="ARBA00022553"/>
    </source>
</evidence>
<evidence type="ECO:0000256" key="7">
    <source>
        <dbReference type="ARBA" id="ARBA00023136"/>
    </source>
</evidence>
<feature type="domain" description="Response regulatory" evidence="11">
    <location>
        <begin position="822"/>
        <end position="933"/>
    </location>
</feature>
<dbReference type="CDD" id="cd00082">
    <property type="entry name" value="HisKA"/>
    <property type="match status" value="1"/>
</dbReference>
<dbReference type="CDD" id="cd00130">
    <property type="entry name" value="PAS"/>
    <property type="match status" value="1"/>
</dbReference>